<evidence type="ECO:0000256" key="5">
    <source>
        <dbReference type="ARBA" id="ARBA00023157"/>
    </source>
</evidence>
<dbReference type="SUPFAM" id="SSF48537">
    <property type="entry name" value="Phospholipase C/P1 nuclease"/>
    <property type="match status" value="1"/>
</dbReference>
<dbReference type="PANTHER" id="PTHR33146:SF26">
    <property type="entry name" value="ENDONUCLEASE 4"/>
    <property type="match status" value="1"/>
</dbReference>
<dbReference type="InterPro" id="IPR008947">
    <property type="entry name" value="PLipase_C/P1_nuclease_dom_sf"/>
</dbReference>
<keyword evidence="5" id="KW-1015">Disulfide bond</keyword>
<dbReference type="Gene3D" id="1.10.575.10">
    <property type="entry name" value="P1 Nuclease"/>
    <property type="match status" value="1"/>
</dbReference>
<keyword evidence="8" id="KW-1185">Reference proteome</keyword>
<dbReference type="GO" id="GO:0004519">
    <property type="term" value="F:endonuclease activity"/>
    <property type="evidence" value="ECO:0007669"/>
    <property type="project" value="UniProtKB-KW"/>
</dbReference>
<evidence type="ECO:0000313" key="8">
    <source>
        <dbReference type="Proteomes" id="UP000663929"/>
    </source>
</evidence>
<evidence type="ECO:0000256" key="2">
    <source>
        <dbReference type="ARBA" id="ARBA00022723"/>
    </source>
</evidence>
<sequence length="288" mass="33404">MKRTLFSLFAVSLLVLPQPVLAWGYEGHRIVGHIAAAHLTPKTREAIRELLGDTSMAELCTWADEIRSDPVWSPRENGKSLSNDADWRDRLNHRFWHYLTVPDKQALKRLERTDHPLKEGYLYPKMLDCERVLLSPDASREEKINALRFFAHLVGDVHQPLHVGNGTDRGGNDVRVTWRDSDGSLHWIWDSAIIEREELPAETYAARLNARITTKQVRRWSRADYSVWVRESFKMRPRAYKLPDAGENNLVPIDESYADRNKPAIEKRLQQAGVRLAYRLNQIFDKTE</sequence>
<dbReference type="RefSeq" id="WP_237381010.1">
    <property type="nucleotide sequence ID" value="NZ_CP071793.1"/>
</dbReference>
<dbReference type="InterPro" id="IPR003154">
    <property type="entry name" value="S1/P1nuclease"/>
</dbReference>
<evidence type="ECO:0000256" key="4">
    <source>
        <dbReference type="ARBA" id="ARBA00022801"/>
    </source>
</evidence>
<evidence type="ECO:0000256" key="6">
    <source>
        <dbReference type="ARBA" id="ARBA00023180"/>
    </source>
</evidence>
<dbReference type="PANTHER" id="PTHR33146">
    <property type="entry name" value="ENDONUCLEASE 4"/>
    <property type="match status" value="1"/>
</dbReference>
<evidence type="ECO:0000313" key="7">
    <source>
        <dbReference type="EMBL" id="QTD50876.1"/>
    </source>
</evidence>
<evidence type="ECO:0000256" key="3">
    <source>
        <dbReference type="ARBA" id="ARBA00022759"/>
    </source>
</evidence>
<dbReference type="EMBL" id="CP071793">
    <property type="protein sequence ID" value="QTD50876.1"/>
    <property type="molecule type" value="Genomic_DNA"/>
</dbReference>
<keyword evidence="1" id="KW-0540">Nuclease</keyword>
<keyword evidence="3" id="KW-0255">Endonuclease</keyword>
<dbReference type="Pfam" id="PF02265">
    <property type="entry name" value="S1-P1_nuclease"/>
    <property type="match status" value="1"/>
</dbReference>
<accession>A0A8A4TLP3</accession>
<gene>
    <name evidence="7" type="ORF">J3U87_00275</name>
</gene>
<dbReference type="AlphaFoldDB" id="A0A8A4TLP3"/>
<dbReference type="KEGG" id="scor:J3U87_00275"/>
<dbReference type="GO" id="GO:0006308">
    <property type="term" value="P:DNA catabolic process"/>
    <property type="evidence" value="ECO:0007669"/>
    <property type="project" value="InterPro"/>
</dbReference>
<name>A0A8A4TLP3_SULCO</name>
<keyword evidence="4" id="KW-0378">Hydrolase</keyword>
<dbReference type="Proteomes" id="UP000663929">
    <property type="component" value="Chromosome"/>
</dbReference>
<organism evidence="7 8">
    <name type="scientific">Sulfidibacter corallicola</name>
    <dbReference type="NCBI Taxonomy" id="2818388"/>
    <lineage>
        <taxon>Bacteria</taxon>
        <taxon>Pseudomonadati</taxon>
        <taxon>Acidobacteriota</taxon>
        <taxon>Holophagae</taxon>
        <taxon>Acanthopleuribacterales</taxon>
        <taxon>Acanthopleuribacteraceae</taxon>
        <taxon>Sulfidibacter</taxon>
    </lineage>
</organism>
<proteinExistence type="predicted"/>
<keyword evidence="6" id="KW-0325">Glycoprotein</keyword>
<reference evidence="7" key="1">
    <citation type="submission" date="2021-03" db="EMBL/GenBank/DDBJ databases">
        <title>Acanthopleuribacteraceae sp. M133.</title>
        <authorList>
            <person name="Wang G."/>
        </authorList>
    </citation>
    <scope>NUCLEOTIDE SEQUENCE</scope>
    <source>
        <strain evidence="7">M133</strain>
    </source>
</reference>
<dbReference type="CDD" id="cd11010">
    <property type="entry name" value="S1-P1_nuclease"/>
    <property type="match status" value="1"/>
</dbReference>
<dbReference type="GO" id="GO:0003676">
    <property type="term" value="F:nucleic acid binding"/>
    <property type="evidence" value="ECO:0007669"/>
    <property type="project" value="InterPro"/>
</dbReference>
<dbReference type="GO" id="GO:0046872">
    <property type="term" value="F:metal ion binding"/>
    <property type="evidence" value="ECO:0007669"/>
    <property type="project" value="UniProtKB-KW"/>
</dbReference>
<keyword evidence="2" id="KW-0479">Metal-binding</keyword>
<protein>
    <submittedName>
        <fullName evidence="7">S1/P1 nuclease</fullName>
    </submittedName>
</protein>
<dbReference type="GO" id="GO:0016788">
    <property type="term" value="F:hydrolase activity, acting on ester bonds"/>
    <property type="evidence" value="ECO:0007669"/>
    <property type="project" value="InterPro"/>
</dbReference>
<evidence type="ECO:0000256" key="1">
    <source>
        <dbReference type="ARBA" id="ARBA00022722"/>
    </source>
</evidence>